<evidence type="ECO:0000259" key="1">
    <source>
        <dbReference type="PROSITE" id="PS51186"/>
    </source>
</evidence>
<accession>A0A1H6DHR2</accession>
<keyword evidence="3" id="KW-1185">Reference proteome</keyword>
<evidence type="ECO:0000313" key="2">
    <source>
        <dbReference type="EMBL" id="SEG84724.1"/>
    </source>
</evidence>
<protein>
    <submittedName>
        <fullName evidence="2">Acetyltransferase (GNAT) domain-containing protein</fullName>
    </submittedName>
</protein>
<organism evidence="2 3">
    <name type="scientific">Actinacidiphila yanglinensis</name>
    <dbReference type="NCBI Taxonomy" id="310779"/>
    <lineage>
        <taxon>Bacteria</taxon>
        <taxon>Bacillati</taxon>
        <taxon>Actinomycetota</taxon>
        <taxon>Actinomycetes</taxon>
        <taxon>Kitasatosporales</taxon>
        <taxon>Streptomycetaceae</taxon>
        <taxon>Actinacidiphila</taxon>
    </lineage>
</organism>
<dbReference type="EMBL" id="FNVU01000015">
    <property type="protein sequence ID" value="SEG84724.1"/>
    <property type="molecule type" value="Genomic_DNA"/>
</dbReference>
<feature type="domain" description="N-acetyltransferase" evidence="1">
    <location>
        <begin position="47"/>
        <end position="185"/>
    </location>
</feature>
<dbReference type="GO" id="GO:0034069">
    <property type="term" value="F:aminoglycoside N-acetyltransferase activity"/>
    <property type="evidence" value="ECO:0007669"/>
    <property type="project" value="TreeGrafter"/>
</dbReference>
<dbReference type="Pfam" id="PF13673">
    <property type="entry name" value="Acetyltransf_10"/>
    <property type="match status" value="1"/>
</dbReference>
<dbReference type="PROSITE" id="PS51186">
    <property type="entry name" value="GNAT"/>
    <property type="match status" value="1"/>
</dbReference>
<keyword evidence="2" id="KW-0808">Transferase</keyword>
<evidence type="ECO:0000313" key="3">
    <source>
        <dbReference type="Proteomes" id="UP000236754"/>
    </source>
</evidence>
<dbReference type="InterPro" id="IPR016181">
    <property type="entry name" value="Acyl_CoA_acyltransferase"/>
</dbReference>
<dbReference type="PANTHER" id="PTHR37817">
    <property type="entry name" value="N-ACETYLTRANSFERASE EIS"/>
    <property type="match status" value="1"/>
</dbReference>
<proteinExistence type="predicted"/>
<dbReference type="InterPro" id="IPR000182">
    <property type="entry name" value="GNAT_dom"/>
</dbReference>
<dbReference type="Proteomes" id="UP000236754">
    <property type="component" value="Unassembled WGS sequence"/>
</dbReference>
<name>A0A1H6DHR2_9ACTN</name>
<gene>
    <name evidence="2" type="ORF">SAMN05216223_115124</name>
</gene>
<reference evidence="2 3" key="1">
    <citation type="submission" date="2016-10" db="EMBL/GenBank/DDBJ databases">
        <authorList>
            <person name="de Groot N.N."/>
        </authorList>
    </citation>
    <scope>NUCLEOTIDE SEQUENCE [LARGE SCALE GENOMIC DNA]</scope>
    <source>
        <strain evidence="2 3">CGMCC 4.2023</strain>
    </source>
</reference>
<dbReference type="PANTHER" id="PTHR37817:SF1">
    <property type="entry name" value="N-ACETYLTRANSFERASE EIS"/>
    <property type="match status" value="1"/>
</dbReference>
<dbReference type="AlphaFoldDB" id="A0A1H6DHR2"/>
<sequence>MPWQWWVGPDSADGVADALVEHGAERIGTIPVMAVALDRVAEVTGPPELKVETVQGAEALTEWARTYGPSFAMGPELAHDIVRIEAARGDAPRMVRLTARLEGKAVGTALMNDAHGVAGIYVVTTPEGYRRRGIGAVLTVAALAAGQQRGLHIGTLQASTLGEPVYTRLGFERVAEYQLFKPPVS</sequence>
<dbReference type="Gene3D" id="3.40.630.30">
    <property type="match status" value="1"/>
</dbReference>
<dbReference type="InterPro" id="IPR051554">
    <property type="entry name" value="Acetyltransferase_Eis"/>
</dbReference>
<dbReference type="SUPFAM" id="SSF55729">
    <property type="entry name" value="Acyl-CoA N-acyltransferases (Nat)"/>
    <property type="match status" value="1"/>
</dbReference>
<dbReference type="GO" id="GO:0030649">
    <property type="term" value="P:aminoglycoside antibiotic catabolic process"/>
    <property type="evidence" value="ECO:0007669"/>
    <property type="project" value="TreeGrafter"/>
</dbReference>